<organism evidence="1 2">
    <name type="scientific">Candidatus Woykebacteria bacterium RIFCSPLOWO2_01_FULL_43_14</name>
    <dbReference type="NCBI Taxonomy" id="1802605"/>
    <lineage>
        <taxon>Bacteria</taxon>
        <taxon>Candidatus Woykeibacteriota</taxon>
    </lineage>
</organism>
<comment type="caution">
    <text evidence="1">The sequence shown here is derived from an EMBL/GenBank/DDBJ whole genome shotgun (WGS) entry which is preliminary data.</text>
</comment>
<reference evidence="1 2" key="1">
    <citation type="journal article" date="2016" name="Nat. Commun.">
        <title>Thousands of microbial genomes shed light on interconnected biogeochemical processes in an aquifer system.</title>
        <authorList>
            <person name="Anantharaman K."/>
            <person name="Brown C.T."/>
            <person name="Hug L.A."/>
            <person name="Sharon I."/>
            <person name="Castelle C.J."/>
            <person name="Probst A.J."/>
            <person name="Thomas B.C."/>
            <person name="Singh A."/>
            <person name="Wilkins M.J."/>
            <person name="Karaoz U."/>
            <person name="Brodie E.L."/>
            <person name="Williams K.H."/>
            <person name="Hubbard S.S."/>
            <person name="Banfield J.F."/>
        </authorList>
    </citation>
    <scope>NUCLEOTIDE SEQUENCE [LARGE SCALE GENOMIC DNA]</scope>
</reference>
<gene>
    <name evidence="1" type="ORF">A3A61_03460</name>
</gene>
<proteinExistence type="predicted"/>
<accession>A0A1G1WTN0</accession>
<evidence type="ECO:0000313" key="2">
    <source>
        <dbReference type="Proteomes" id="UP000177718"/>
    </source>
</evidence>
<dbReference type="Proteomes" id="UP000177718">
    <property type="component" value="Unassembled WGS sequence"/>
</dbReference>
<protein>
    <recommendedName>
        <fullName evidence="3">DUF3465 domain-containing protein</fullName>
    </recommendedName>
</protein>
<evidence type="ECO:0000313" key="1">
    <source>
        <dbReference type="EMBL" id="OGY31075.1"/>
    </source>
</evidence>
<dbReference type="InterPro" id="IPR021856">
    <property type="entry name" value="DUF3465"/>
</dbReference>
<sequence length="118" mass="13574">MSEETEITSEEAYKKRYDSVLLTARGVIAKVLTDDKEGSTHQRFILTTPSKQTLLILNNLERSYRLPIETGQNVEVKGLYRWNDLGGLIHETHHDSRATHQDGWIILTDINKRNSPKQ</sequence>
<dbReference type="Pfam" id="PF11948">
    <property type="entry name" value="DUF3465"/>
    <property type="match status" value="1"/>
</dbReference>
<dbReference type="AlphaFoldDB" id="A0A1G1WTN0"/>
<dbReference type="EMBL" id="MHDB01000038">
    <property type="protein sequence ID" value="OGY31075.1"/>
    <property type="molecule type" value="Genomic_DNA"/>
</dbReference>
<name>A0A1G1WTN0_9BACT</name>
<dbReference type="STRING" id="1802605.A3A61_03460"/>
<evidence type="ECO:0008006" key="3">
    <source>
        <dbReference type="Google" id="ProtNLM"/>
    </source>
</evidence>